<dbReference type="GO" id="GO:0005634">
    <property type="term" value="C:nucleus"/>
    <property type="evidence" value="ECO:0007669"/>
    <property type="project" value="UniProtKB-SubCell"/>
</dbReference>
<organism evidence="5 6">
    <name type="scientific">Riccia fluitans</name>
    <dbReference type="NCBI Taxonomy" id="41844"/>
    <lineage>
        <taxon>Eukaryota</taxon>
        <taxon>Viridiplantae</taxon>
        <taxon>Streptophyta</taxon>
        <taxon>Embryophyta</taxon>
        <taxon>Marchantiophyta</taxon>
        <taxon>Marchantiopsida</taxon>
        <taxon>Marchantiidae</taxon>
        <taxon>Marchantiales</taxon>
        <taxon>Ricciaceae</taxon>
        <taxon>Riccia</taxon>
    </lineage>
</organism>
<keyword evidence="2 3" id="KW-0539">Nucleus</keyword>
<dbReference type="InterPro" id="IPR036600">
    <property type="entry name" value="PAH_sf"/>
</dbReference>
<feature type="compositionally biased region" description="Polar residues" evidence="4">
    <location>
        <begin position="241"/>
        <end position="250"/>
    </location>
</feature>
<protein>
    <submittedName>
        <fullName evidence="5">Uncharacterized protein</fullName>
    </submittedName>
</protein>
<feature type="region of interest" description="Disordered" evidence="4">
    <location>
        <begin position="229"/>
        <end position="284"/>
    </location>
</feature>
<dbReference type="Pfam" id="PF02671">
    <property type="entry name" value="PAH"/>
    <property type="match status" value="2"/>
</dbReference>
<accession>A0ABD1Y9M4</accession>
<keyword evidence="6" id="KW-1185">Reference proteome</keyword>
<dbReference type="AlphaFoldDB" id="A0ABD1Y9M4"/>
<dbReference type="Gene3D" id="1.20.1160.11">
    <property type="entry name" value="Paired amphipathic helix"/>
    <property type="match status" value="2"/>
</dbReference>
<comment type="caution">
    <text evidence="5">The sequence shown here is derived from an EMBL/GenBank/DDBJ whole genome shotgun (WGS) entry which is preliminary data.</text>
</comment>
<evidence type="ECO:0000313" key="5">
    <source>
        <dbReference type="EMBL" id="KAL2623326.1"/>
    </source>
</evidence>
<evidence type="ECO:0000256" key="3">
    <source>
        <dbReference type="PROSITE-ProRule" id="PRU00810"/>
    </source>
</evidence>
<evidence type="ECO:0000256" key="4">
    <source>
        <dbReference type="SAM" id="MobiDB-lite"/>
    </source>
</evidence>
<dbReference type="PROSITE" id="PS51477">
    <property type="entry name" value="PAH"/>
    <property type="match status" value="2"/>
</dbReference>
<feature type="compositionally biased region" description="Polar residues" evidence="4">
    <location>
        <begin position="257"/>
        <end position="267"/>
    </location>
</feature>
<name>A0ABD1Y9M4_9MARC</name>
<dbReference type="InterPro" id="IPR039774">
    <property type="entry name" value="Sin3-like"/>
</dbReference>
<evidence type="ECO:0000313" key="6">
    <source>
        <dbReference type="Proteomes" id="UP001605036"/>
    </source>
</evidence>
<sequence>MAGPVEGLLYLAARKFEYHIEQTLEDEDKHKYEEFKQLMLRFKSKSIGFRALRDEIIKLFEAYPNLAAEFITFFPEHDLGYNLFVTQTLNVMESALEDYWMVLERCKAGRMDVRESMDGLGSILKDHQEWMSELRNFVPLEAIVYGDSVKVHFAGRNQGDRYDEFVRLLHELQARSGEFSDVRLNFIELFQNDPALIRGFNQFLPENERILLTGIRGRGEFQVAQQKVDARAGEEEEDLRTMSQLSSQEPSLEVTPSGESSTASNSIGWHDGDETDSLIRHRVP</sequence>
<reference evidence="5 6" key="1">
    <citation type="submission" date="2024-09" db="EMBL/GenBank/DDBJ databases">
        <title>Chromosome-scale assembly of Riccia fluitans.</title>
        <authorList>
            <person name="Paukszto L."/>
            <person name="Sawicki J."/>
            <person name="Karawczyk K."/>
            <person name="Piernik-Szablinska J."/>
            <person name="Szczecinska M."/>
            <person name="Mazdziarz M."/>
        </authorList>
    </citation>
    <scope>NUCLEOTIDE SEQUENCE [LARGE SCALE GENOMIC DNA]</scope>
    <source>
        <strain evidence="5">Rf_01</strain>
        <tissue evidence="5">Aerial parts of the thallus</tissue>
    </source>
</reference>
<dbReference type="EMBL" id="JBHFFA010000006">
    <property type="protein sequence ID" value="KAL2623326.1"/>
    <property type="molecule type" value="Genomic_DNA"/>
</dbReference>
<evidence type="ECO:0000256" key="2">
    <source>
        <dbReference type="ARBA" id="ARBA00023242"/>
    </source>
</evidence>
<dbReference type="SUPFAM" id="SSF47762">
    <property type="entry name" value="PAH2 domain"/>
    <property type="match status" value="2"/>
</dbReference>
<dbReference type="InterPro" id="IPR003822">
    <property type="entry name" value="PAH"/>
</dbReference>
<dbReference type="Proteomes" id="UP001605036">
    <property type="component" value="Unassembled WGS sequence"/>
</dbReference>
<gene>
    <name evidence="5" type="ORF">R1flu_003531</name>
</gene>
<dbReference type="PANTHER" id="PTHR12346">
    <property type="entry name" value="SIN3B-RELATED"/>
    <property type="match status" value="1"/>
</dbReference>
<proteinExistence type="predicted"/>
<comment type="subcellular location">
    <subcellularLocation>
        <location evidence="1 3">Nucleus</location>
    </subcellularLocation>
</comment>
<evidence type="ECO:0000256" key="1">
    <source>
        <dbReference type="ARBA" id="ARBA00004123"/>
    </source>
</evidence>